<dbReference type="AlphaFoldDB" id="A0A6B8KJ28"/>
<dbReference type="NCBIfam" id="TIGR01845">
    <property type="entry name" value="outer_NodT"/>
    <property type="match status" value="1"/>
</dbReference>
<dbReference type="PANTHER" id="PTHR30203">
    <property type="entry name" value="OUTER MEMBRANE CATION EFFLUX PROTEIN"/>
    <property type="match status" value="1"/>
</dbReference>
<gene>
    <name evidence="3" type="ORF">H2LOC_013080</name>
</gene>
<dbReference type="Proteomes" id="UP000309061">
    <property type="component" value="Chromosome"/>
</dbReference>
<proteinExistence type="inferred from homology"/>
<keyword evidence="2" id="KW-0812">Transmembrane</keyword>
<dbReference type="PANTHER" id="PTHR30203:SF25">
    <property type="entry name" value="OUTER MEMBRANE PROTEIN-RELATED"/>
    <property type="match status" value="1"/>
</dbReference>
<keyword evidence="2" id="KW-1134">Transmembrane beta strand</keyword>
<organism evidence="3 4">
    <name type="scientific">Methylocystis heyeri</name>
    <dbReference type="NCBI Taxonomy" id="391905"/>
    <lineage>
        <taxon>Bacteria</taxon>
        <taxon>Pseudomonadati</taxon>
        <taxon>Pseudomonadota</taxon>
        <taxon>Alphaproteobacteria</taxon>
        <taxon>Hyphomicrobiales</taxon>
        <taxon>Methylocystaceae</taxon>
        <taxon>Methylocystis</taxon>
    </lineage>
</organism>
<dbReference type="SUPFAM" id="SSF56954">
    <property type="entry name" value="Outer membrane efflux proteins (OEP)"/>
    <property type="match status" value="1"/>
</dbReference>
<feature type="chain" id="PRO_5025717936" evidence="2">
    <location>
        <begin position="33"/>
        <end position="536"/>
    </location>
</feature>
<dbReference type="PROSITE" id="PS51257">
    <property type="entry name" value="PROKAR_LIPOPROTEIN"/>
    <property type="match status" value="1"/>
</dbReference>
<dbReference type="OrthoDB" id="7181739at2"/>
<comment type="subcellular location">
    <subcellularLocation>
        <location evidence="2">Cell membrane</location>
        <topology evidence="2">Lipid-anchor</topology>
    </subcellularLocation>
</comment>
<dbReference type="InterPro" id="IPR003423">
    <property type="entry name" value="OMP_efflux"/>
</dbReference>
<dbReference type="Gene3D" id="2.20.200.10">
    <property type="entry name" value="Outer membrane efflux proteins (OEP)"/>
    <property type="match status" value="1"/>
</dbReference>
<dbReference type="GO" id="GO:0015562">
    <property type="term" value="F:efflux transmembrane transporter activity"/>
    <property type="evidence" value="ECO:0007669"/>
    <property type="project" value="InterPro"/>
</dbReference>
<keyword evidence="4" id="KW-1185">Reference proteome</keyword>
<evidence type="ECO:0000256" key="2">
    <source>
        <dbReference type="RuleBase" id="RU362097"/>
    </source>
</evidence>
<evidence type="ECO:0000256" key="1">
    <source>
        <dbReference type="ARBA" id="ARBA00007613"/>
    </source>
</evidence>
<feature type="signal peptide" evidence="2">
    <location>
        <begin position="1"/>
        <end position="32"/>
    </location>
</feature>
<comment type="similarity">
    <text evidence="1 2">Belongs to the outer membrane factor (OMF) (TC 1.B.17) family.</text>
</comment>
<accession>A0A6B8KJ28</accession>
<keyword evidence="2" id="KW-0472">Membrane</keyword>
<keyword evidence="2" id="KW-0732">Signal</keyword>
<evidence type="ECO:0000313" key="4">
    <source>
        <dbReference type="Proteomes" id="UP000309061"/>
    </source>
</evidence>
<protein>
    <submittedName>
        <fullName evidence="3">Efflux transporter outer membrane subunit</fullName>
    </submittedName>
</protein>
<dbReference type="Gene3D" id="1.20.1600.10">
    <property type="entry name" value="Outer membrane efflux proteins (OEP)"/>
    <property type="match status" value="1"/>
</dbReference>
<reference evidence="3 4" key="1">
    <citation type="submission" date="2019-11" db="EMBL/GenBank/DDBJ databases">
        <title>The genome sequence of Methylocystis heyeri.</title>
        <authorList>
            <person name="Oshkin I.Y."/>
            <person name="Miroshnikov K."/>
            <person name="Dedysh S.N."/>
        </authorList>
    </citation>
    <scope>NUCLEOTIDE SEQUENCE [LARGE SCALE GENOMIC DNA]</scope>
    <source>
        <strain evidence="3 4">H2</strain>
    </source>
</reference>
<dbReference type="Pfam" id="PF02321">
    <property type="entry name" value="OEP"/>
    <property type="match status" value="2"/>
</dbReference>
<sequence length="536" mass="58645">MSFRTNLKQRRRRSYAAYALPLAGLASLLAGCAVGPDYQSPPTEVRANWIEARDSRVVTRKEIRAHWWKVFKDPTLDRLIEVAYEENLPVRIAGLRIMEARAQLGVAVGSLFPQTQEGAGEAQWNKLSSRVANQGSGIQHAFALYNLGFDAGWELDFWGRFRRNVEASEAGLLASAAEYDNALVSLTAEVARTYTAMRTAEVFIALAHENAKIQQEGLDVALSRFRNGATSELDVAQARSLLESTLATIPQYQADLQHTKNALSVLLGRPPGQIDSLLRGPQVIPSPPRRIAIGLPAELLRRRPDVRAAELAAAAESARIGVAEADLYPRFFLFGEIGAQASNAAKLFAPGSLALTAGPGFKWSILNYGQITNNVRAQDARYQEALVHYQDTVLKAAQEAEDGLISYLKQTDSAVSELKSVEAARRSVDLAMIQYREGADNYQRVVDAERFLLQEKNRYAETRSAIAANLIAVYKALGGGWELREGKPIIPPAMQAEMAARTNWGDLLPAQSPPVTPDLPLPTPAGAAPILLPPDW</sequence>
<name>A0A6B8KJ28_9HYPH</name>
<dbReference type="KEGG" id="mhey:H2LOC_013080"/>
<evidence type="ECO:0000313" key="3">
    <source>
        <dbReference type="EMBL" id="QGM46550.1"/>
    </source>
</evidence>
<dbReference type="EMBL" id="CP046052">
    <property type="protein sequence ID" value="QGM46550.1"/>
    <property type="molecule type" value="Genomic_DNA"/>
</dbReference>
<keyword evidence="2" id="KW-0564">Palmitate</keyword>
<dbReference type="InterPro" id="IPR010131">
    <property type="entry name" value="MdtP/NodT-like"/>
</dbReference>
<dbReference type="RefSeq" id="WP_136496782.1">
    <property type="nucleotide sequence ID" value="NZ_CP046052.1"/>
</dbReference>
<dbReference type="GO" id="GO:0005886">
    <property type="term" value="C:plasma membrane"/>
    <property type="evidence" value="ECO:0007669"/>
    <property type="project" value="UniProtKB-SubCell"/>
</dbReference>
<keyword evidence="2" id="KW-0449">Lipoprotein</keyword>